<keyword evidence="4" id="KW-0336">GPI-anchor</keyword>
<protein>
    <submittedName>
        <fullName evidence="12">Variant surface glycoprotein 1336</fullName>
    </submittedName>
</protein>
<sequence length="429" mass="45877">MHSNLGKFIFLLAAASTLGEFAQAGNIQSGANSAVFATLCKFVKEADGRIDALQAAEDPEQDYRILQKLNMSISDASWQNMFIETPKPLKLHDAPTKANVGGRGFDDDWKDWKMALAAIKADEPDTDVKNSGLQQLSEAGKAAARLQLAPILQAARAAMHTYRKMPTPTPELTKDKIQKELKLVVYGATAHTSADLTEAEIFGSGSGSNRQTTCKATGAGTVPYVRTVAAEITCICYDHNAGLADPCVSTKTPSNKWDAAGKPGQVSQVQDIIKLCGKATQTTLTSSQLTDMLESVKAAITVHTTHGYLGAVKSGSCAGANSDGVCVQIDNYGTDPDAALKALTWYNQLGALQGKLQKLENKVEAARSIRDMLKQNIDTVKHLALHIKSMPQQPTAAISAPTKTDIATIKNCDKHNDNKTACENTGKCK</sequence>
<reference evidence="12" key="2">
    <citation type="journal article" date="2014" name="Mol. Biochem. Parasitol.">
        <title>Capturing the variant surface glycoprotein repertoire (the VSGnome) of Trypanosoma brucei Lister 427.</title>
        <authorList>
            <person name="Cross G.A."/>
            <person name="Kim H.S."/>
            <person name="Wickstead B."/>
        </authorList>
    </citation>
    <scope>NUCLEOTIDE SEQUENCE</scope>
    <source>
        <strain evidence="12">Lister 427</strain>
    </source>
</reference>
<dbReference type="EMBL" id="KC612838">
    <property type="protein sequence ID" value="AGH60269.1"/>
    <property type="molecule type" value="Genomic_DNA"/>
</dbReference>
<name>M4SW65_9TRYP</name>
<feature type="signal peptide" evidence="10">
    <location>
        <begin position="1"/>
        <end position="24"/>
    </location>
</feature>
<dbReference type="VEuPathDB" id="TriTrypDB:Tb927.11.20660"/>
<feature type="coiled-coil region" evidence="9">
    <location>
        <begin position="349"/>
        <end position="376"/>
    </location>
</feature>
<evidence type="ECO:0000256" key="5">
    <source>
        <dbReference type="ARBA" id="ARBA00022729"/>
    </source>
</evidence>
<dbReference type="AlphaFoldDB" id="M4SW65"/>
<keyword evidence="7" id="KW-0325">Glycoprotein</keyword>
<dbReference type="GO" id="GO:0005886">
    <property type="term" value="C:plasma membrane"/>
    <property type="evidence" value="ECO:0007669"/>
    <property type="project" value="UniProtKB-SubCell"/>
</dbReference>
<evidence type="ECO:0000256" key="9">
    <source>
        <dbReference type="SAM" id="Coils"/>
    </source>
</evidence>
<comment type="function">
    <text evidence="1">VSG forms a coat on the surface of the parasite. The trypanosome evades the immune response of the host by expressing a series of antigenically distinct VSGs from an estimated 1000 VSG genes.</text>
</comment>
<evidence type="ECO:0000256" key="1">
    <source>
        <dbReference type="ARBA" id="ARBA00002523"/>
    </source>
</evidence>
<evidence type="ECO:0000256" key="10">
    <source>
        <dbReference type="SAM" id="SignalP"/>
    </source>
</evidence>
<keyword evidence="8" id="KW-0449">Lipoprotein</keyword>
<dbReference type="Pfam" id="PF13206">
    <property type="entry name" value="VSG_B"/>
    <property type="match status" value="1"/>
</dbReference>
<organism evidence="12">
    <name type="scientific">Trypanosoma brucei</name>
    <dbReference type="NCBI Taxonomy" id="5691"/>
    <lineage>
        <taxon>Eukaryota</taxon>
        <taxon>Discoba</taxon>
        <taxon>Euglenozoa</taxon>
        <taxon>Kinetoplastea</taxon>
        <taxon>Metakinetoplastina</taxon>
        <taxon>Trypanosomatida</taxon>
        <taxon>Trypanosomatidae</taxon>
        <taxon>Trypanosoma</taxon>
    </lineage>
</organism>
<reference evidence="12" key="1">
    <citation type="submission" date="2013-02" db="EMBL/GenBank/DDBJ databases">
        <authorList>
            <person name="Cross G.A.M."/>
            <person name="Kim H.-S."/>
            <person name="Wickstead B."/>
        </authorList>
    </citation>
    <scope>NUCLEOTIDE SEQUENCE</scope>
    <source>
        <strain evidence="12">Lister 427</strain>
    </source>
</reference>
<dbReference type="VEuPathDB" id="TriTrypDB:Tb427_000066000"/>
<keyword evidence="6" id="KW-0472">Membrane</keyword>
<feature type="domain" description="Trypanosome variant surface glycoprotein B-type N-terminal" evidence="11">
    <location>
        <begin position="23"/>
        <end position="374"/>
    </location>
</feature>
<evidence type="ECO:0000256" key="7">
    <source>
        <dbReference type="ARBA" id="ARBA00023180"/>
    </source>
</evidence>
<feature type="chain" id="PRO_5004058440" evidence="10">
    <location>
        <begin position="25"/>
        <end position="429"/>
    </location>
</feature>
<evidence type="ECO:0000256" key="6">
    <source>
        <dbReference type="ARBA" id="ARBA00023136"/>
    </source>
</evidence>
<proteinExistence type="predicted"/>
<evidence type="ECO:0000256" key="2">
    <source>
        <dbReference type="ARBA" id="ARBA00004609"/>
    </source>
</evidence>
<accession>M4SW65</accession>
<dbReference type="GO" id="GO:0098552">
    <property type="term" value="C:side of membrane"/>
    <property type="evidence" value="ECO:0007669"/>
    <property type="project" value="UniProtKB-KW"/>
</dbReference>
<evidence type="ECO:0000256" key="4">
    <source>
        <dbReference type="ARBA" id="ARBA00022622"/>
    </source>
</evidence>
<keyword evidence="5 10" id="KW-0732">Signal</keyword>
<keyword evidence="3" id="KW-1003">Cell membrane</keyword>
<keyword evidence="9" id="KW-0175">Coiled coil</keyword>
<evidence type="ECO:0000313" key="12">
    <source>
        <dbReference type="EMBL" id="AGH60269.1"/>
    </source>
</evidence>
<comment type="subcellular location">
    <subcellularLocation>
        <location evidence="2">Cell membrane</location>
        <topology evidence="2">Lipid-anchor</topology>
        <topology evidence="2">GPI-anchor</topology>
    </subcellularLocation>
</comment>
<evidence type="ECO:0000256" key="8">
    <source>
        <dbReference type="ARBA" id="ARBA00023288"/>
    </source>
</evidence>
<evidence type="ECO:0000256" key="3">
    <source>
        <dbReference type="ARBA" id="ARBA00022475"/>
    </source>
</evidence>
<evidence type="ECO:0000259" key="11">
    <source>
        <dbReference type="Pfam" id="PF13206"/>
    </source>
</evidence>
<dbReference type="InterPro" id="IPR025932">
    <property type="entry name" value="Trypano_VSG_B_N_dom"/>
</dbReference>